<accession>K7AID0</accession>
<dbReference type="EMBL" id="GABC01003650">
    <property type="protein sequence ID" value="JAA07688.1"/>
    <property type="molecule type" value="mRNA"/>
</dbReference>
<evidence type="ECO:0000313" key="2">
    <source>
        <dbReference type="EMBL" id="JAA40606.1"/>
    </source>
</evidence>
<dbReference type="AlphaFoldDB" id="K7AID0"/>
<proteinExistence type="evidence at transcript level"/>
<organism evidence="1">
    <name type="scientific">Pan troglodytes</name>
    <name type="common">Chimpanzee</name>
    <dbReference type="NCBI Taxonomy" id="9598"/>
    <lineage>
        <taxon>Eukaryota</taxon>
        <taxon>Metazoa</taxon>
        <taxon>Chordata</taxon>
        <taxon>Craniata</taxon>
        <taxon>Vertebrata</taxon>
        <taxon>Euteleostomi</taxon>
        <taxon>Mammalia</taxon>
        <taxon>Eutheria</taxon>
        <taxon>Euarchontoglires</taxon>
        <taxon>Primates</taxon>
        <taxon>Haplorrhini</taxon>
        <taxon>Catarrhini</taxon>
        <taxon>Hominidae</taxon>
        <taxon>Pan</taxon>
    </lineage>
</organism>
<evidence type="ECO:0000313" key="1">
    <source>
        <dbReference type="EMBL" id="JAA07688.1"/>
    </source>
</evidence>
<sequence length="166" mass="18432">MGAMKTGGWTSSSSPTELESSSCPCPMPNFHSHFICVNNKIFNFPTPFPSAYLQCHHLLLPCYRHAAWSMHLFQWPCDCQLLKKHQGPLAPLDPPHPSLHLPVPQSKGCCRGDTSAAFQADRQVFVPRELVATETPNFLSSGDWLQGLLPSQEYHRAGLIKPPIVS</sequence>
<protein>
    <submittedName>
        <fullName evidence="1">Polymerase (RNA) II (DNA directed) polypeptide F</fullName>
    </submittedName>
</protein>
<dbReference type="EMBL" id="GABE01004133">
    <property type="protein sequence ID" value="JAA40606.1"/>
    <property type="molecule type" value="mRNA"/>
</dbReference>
<reference evidence="1" key="1">
    <citation type="submission" date="2012-10" db="EMBL/GenBank/DDBJ databases">
        <title>De novo assembly of the reference chimpanzee transcriptome from NextGen mRNA sequences.</title>
        <authorList>
            <person name="Maudhoo M.D."/>
            <person name="Meehan D.T."/>
            <person name="Norgren R.B.Jr."/>
        </authorList>
    </citation>
    <scope>NUCLEOTIDE SEQUENCE</scope>
    <source>
        <tissue evidence="1">Adipose stromal</tissue>
        <tissue evidence="2">Skeletal muscle</tissue>
    </source>
</reference>
<gene>
    <name evidence="1" type="primary">POLR2F</name>
</gene>
<name>K7AID0_PANTR</name>